<reference evidence="2" key="1">
    <citation type="submission" date="2020-01" db="EMBL/GenBank/DDBJ databases">
        <authorList>
            <consortium name="DOE Joint Genome Institute"/>
            <person name="Haridas S."/>
            <person name="Albert R."/>
            <person name="Binder M."/>
            <person name="Bloem J."/>
            <person name="Labutti K."/>
            <person name="Salamov A."/>
            <person name="Andreopoulos B."/>
            <person name="Baker S.E."/>
            <person name="Barry K."/>
            <person name="Bills G."/>
            <person name="Bluhm B.H."/>
            <person name="Cannon C."/>
            <person name="Castanera R."/>
            <person name="Culley D.E."/>
            <person name="Daum C."/>
            <person name="Ezra D."/>
            <person name="Gonzalez J.B."/>
            <person name="Henrissat B."/>
            <person name="Kuo A."/>
            <person name="Liang C."/>
            <person name="Lipzen A."/>
            <person name="Lutzoni F."/>
            <person name="Magnuson J."/>
            <person name="Mondo S."/>
            <person name="Nolan M."/>
            <person name="Ohm R."/>
            <person name="Pangilinan J."/>
            <person name="Park H.-J."/>
            <person name="Ramirez L."/>
            <person name="Alfaro M."/>
            <person name="Sun H."/>
            <person name="Tritt A."/>
            <person name="Yoshinaga Y."/>
            <person name="Zwiers L.-H."/>
            <person name="Turgeon B.G."/>
            <person name="Goodwin S.B."/>
            <person name="Spatafora J.W."/>
            <person name="Crous P.W."/>
            <person name="Grigoriev I.V."/>
        </authorList>
    </citation>
    <scope>NUCLEOTIDE SEQUENCE</scope>
    <source>
        <strain evidence="2">IPT5</strain>
    </source>
</reference>
<proteinExistence type="predicted"/>
<feature type="transmembrane region" description="Helical" evidence="1">
    <location>
        <begin position="6"/>
        <end position="24"/>
    </location>
</feature>
<feature type="transmembrane region" description="Helical" evidence="1">
    <location>
        <begin position="31"/>
        <end position="51"/>
    </location>
</feature>
<dbReference type="Proteomes" id="UP000799423">
    <property type="component" value="Unassembled WGS sequence"/>
</dbReference>
<evidence type="ECO:0000313" key="2">
    <source>
        <dbReference type="EMBL" id="KAF2853162.1"/>
    </source>
</evidence>
<dbReference type="AlphaFoldDB" id="A0A6A7BD26"/>
<evidence type="ECO:0000256" key="1">
    <source>
        <dbReference type="SAM" id="Phobius"/>
    </source>
</evidence>
<accession>A0A6A7BD26</accession>
<keyword evidence="1" id="KW-0472">Membrane</keyword>
<keyword evidence="1" id="KW-1133">Transmembrane helix</keyword>
<name>A0A6A7BD26_9PLEO</name>
<protein>
    <submittedName>
        <fullName evidence="2">Uncharacterized protein</fullName>
    </submittedName>
</protein>
<keyword evidence="3" id="KW-1185">Reference proteome</keyword>
<dbReference type="EMBL" id="MU006296">
    <property type="protein sequence ID" value="KAF2853162.1"/>
    <property type="molecule type" value="Genomic_DNA"/>
</dbReference>
<gene>
    <name evidence="2" type="ORF">T440DRAFT_320000</name>
</gene>
<sequence length="114" mass="13422">MFEYLFIYLSVFTTSLNVFLLLFCRFVNLSIIIIIIFKLFLFGFYDCMVYTNDNIVYLCIHTHTHTQAFISLDHIYLFFGEFFRLFLFGSLHPGDFRVLCCCVVGCGKMGVYII</sequence>
<organism evidence="2 3">
    <name type="scientific">Plenodomus tracheiphilus IPT5</name>
    <dbReference type="NCBI Taxonomy" id="1408161"/>
    <lineage>
        <taxon>Eukaryota</taxon>
        <taxon>Fungi</taxon>
        <taxon>Dikarya</taxon>
        <taxon>Ascomycota</taxon>
        <taxon>Pezizomycotina</taxon>
        <taxon>Dothideomycetes</taxon>
        <taxon>Pleosporomycetidae</taxon>
        <taxon>Pleosporales</taxon>
        <taxon>Pleosporineae</taxon>
        <taxon>Leptosphaeriaceae</taxon>
        <taxon>Plenodomus</taxon>
    </lineage>
</organism>
<keyword evidence="1" id="KW-0812">Transmembrane</keyword>
<evidence type="ECO:0000313" key="3">
    <source>
        <dbReference type="Proteomes" id="UP000799423"/>
    </source>
</evidence>